<organism evidence="4 5">
    <name type="scientific">Rhodotorula taiwanensis</name>
    <dbReference type="NCBI Taxonomy" id="741276"/>
    <lineage>
        <taxon>Eukaryota</taxon>
        <taxon>Fungi</taxon>
        <taxon>Dikarya</taxon>
        <taxon>Basidiomycota</taxon>
        <taxon>Pucciniomycotina</taxon>
        <taxon>Microbotryomycetes</taxon>
        <taxon>Sporidiobolales</taxon>
        <taxon>Sporidiobolaceae</taxon>
        <taxon>Rhodotorula</taxon>
    </lineage>
</organism>
<evidence type="ECO:0000313" key="5">
    <source>
        <dbReference type="Proteomes" id="UP000237144"/>
    </source>
</evidence>
<feature type="compositionally biased region" description="Basic and acidic residues" evidence="1">
    <location>
        <begin position="234"/>
        <end position="243"/>
    </location>
</feature>
<feature type="transmembrane region" description="Helical" evidence="2">
    <location>
        <begin position="162"/>
        <end position="180"/>
    </location>
</feature>
<evidence type="ECO:0000256" key="1">
    <source>
        <dbReference type="SAM" id="MobiDB-lite"/>
    </source>
</evidence>
<keyword evidence="2" id="KW-0812">Transmembrane</keyword>
<reference evidence="4 5" key="1">
    <citation type="journal article" date="2018" name="Front. Microbiol.">
        <title>Prospects for Fungal Bioremediation of Acidic Radioactive Waste Sites: Characterization and Genome Sequence of Rhodotorula taiwanensis MD1149.</title>
        <authorList>
            <person name="Tkavc R."/>
            <person name="Matrosova V.Y."/>
            <person name="Grichenko O.E."/>
            <person name="Gostincar C."/>
            <person name="Volpe R.P."/>
            <person name="Klimenkova P."/>
            <person name="Gaidamakova E.K."/>
            <person name="Zhou C.E."/>
            <person name="Stewart B.J."/>
            <person name="Lyman M.G."/>
            <person name="Malfatti S.A."/>
            <person name="Rubinfeld B."/>
            <person name="Courtot M."/>
            <person name="Singh J."/>
            <person name="Dalgard C.L."/>
            <person name="Hamilton T."/>
            <person name="Frey K.G."/>
            <person name="Gunde-Cimerman N."/>
            <person name="Dugan L."/>
            <person name="Daly M.J."/>
        </authorList>
    </citation>
    <scope>NUCLEOTIDE SEQUENCE [LARGE SCALE GENOMIC DNA]</scope>
    <source>
        <strain evidence="4 5">MD1149</strain>
    </source>
</reference>
<feature type="compositionally biased region" description="Basic and acidic residues" evidence="1">
    <location>
        <begin position="268"/>
        <end position="277"/>
    </location>
</feature>
<evidence type="ECO:0000256" key="2">
    <source>
        <dbReference type="SAM" id="Phobius"/>
    </source>
</evidence>
<dbReference type="Proteomes" id="UP000237144">
    <property type="component" value="Unassembled WGS sequence"/>
</dbReference>
<proteinExistence type="predicted"/>
<keyword evidence="5" id="KW-1185">Reference proteome</keyword>
<gene>
    <name evidence="4" type="ORF">BMF94_5732</name>
</gene>
<accession>A0A2S5B3R3</accession>
<comment type="caution">
    <text evidence="4">The sequence shown here is derived from an EMBL/GenBank/DDBJ whole genome shotgun (WGS) entry which is preliminary data.</text>
</comment>
<feature type="chain" id="PRO_5015515427" evidence="3">
    <location>
        <begin position="21"/>
        <end position="293"/>
    </location>
</feature>
<sequence>MLPGLVAAVALVAPCRFASAMPLSERQGLLRPSSQPFVGAPWGDWYRSTSVVQCEPLAISFGGGEGAPYSIAIVSPPPDANASTSDVEILERVGVLGMPGYTYYSIDGTDLKVGTPVALQITDRAGQVAYSVNRHVAEGHLNEFCHYPGAFWPPSHWDGNHFVAMLAVVIAIAIGIWLGGERVKNFVVEQQQKRVARRRERLFGGIALAERGPGERPRDGSGETTAMAEATHVLGDDADRTSLEEEDEDRPLLDPDTGLPPLPPAYEDAVKPEDGPREPTSASGDGQSRRDPV</sequence>
<keyword evidence="2" id="KW-1133">Transmembrane helix</keyword>
<keyword evidence="3" id="KW-0732">Signal</keyword>
<dbReference type="OrthoDB" id="2527587at2759"/>
<dbReference type="AlphaFoldDB" id="A0A2S5B3R3"/>
<protein>
    <submittedName>
        <fullName evidence="4">Uncharacterized protein</fullName>
    </submittedName>
</protein>
<feature type="region of interest" description="Disordered" evidence="1">
    <location>
        <begin position="231"/>
        <end position="293"/>
    </location>
</feature>
<evidence type="ECO:0000313" key="4">
    <source>
        <dbReference type="EMBL" id="POY71419.1"/>
    </source>
</evidence>
<name>A0A2S5B3R3_9BASI</name>
<feature type="signal peptide" evidence="3">
    <location>
        <begin position="1"/>
        <end position="20"/>
    </location>
</feature>
<evidence type="ECO:0000256" key="3">
    <source>
        <dbReference type="SAM" id="SignalP"/>
    </source>
</evidence>
<dbReference type="EMBL" id="PJQD01000085">
    <property type="protein sequence ID" value="POY71419.1"/>
    <property type="molecule type" value="Genomic_DNA"/>
</dbReference>
<keyword evidence="2" id="KW-0472">Membrane</keyword>